<dbReference type="Proteomes" id="UP000632849">
    <property type="component" value="Unassembled WGS sequence"/>
</dbReference>
<proteinExistence type="predicted"/>
<comment type="caution">
    <text evidence="1">The sequence shown here is derived from an EMBL/GenBank/DDBJ whole genome shotgun (WGS) entry which is preliminary data.</text>
</comment>
<name>A0A919BSU7_STRFL</name>
<gene>
    <name evidence="1" type="ORF">GCM10017667_55380</name>
</gene>
<protein>
    <submittedName>
        <fullName evidence="1">Uncharacterized protein</fullName>
    </submittedName>
</protein>
<sequence length="46" mass="5235">MGTTDQLLREIVAEGFKETYFQDNGARAVGLSDVYLTNIDYLDVEY</sequence>
<reference evidence="1" key="1">
    <citation type="journal article" date="2014" name="Int. J. Syst. Evol. Microbiol.">
        <title>Complete genome sequence of Corynebacterium casei LMG S-19264T (=DSM 44701T), isolated from a smear-ripened cheese.</title>
        <authorList>
            <consortium name="US DOE Joint Genome Institute (JGI-PGF)"/>
            <person name="Walter F."/>
            <person name="Albersmeier A."/>
            <person name="Kalinowski J."/>
            <person name="Ruckert C."/>
        </authorList>
    </citation>
    <scope>NUCLEOTIDE SEQUENCE</scope>
    <source>
        <strain evidence="1">JCM 4122</strain>
    </source>
</reference>
<dbReference type="EMBL" id="BNBE01000002">
    <property type="protein sequence ID" value="GHG14121.1"/>
    <property type="molecule type" value="Genomic_DNA"/>
</dbReference>
<reference evidence="1" key="2">
    <citation type="submission" date="2020-09" db="EMBL/GenBank/DDBJ databases">
        <authorList>
            <person name="Sun Q."/>
            <person name="Ohkuma M."/>
        </authorList>
    </citation>
    <scope>NUCLEOTIDE SEQUENCE</scope>
    <source>
        <strain evidence="1">JCM 4122</strain>
    </source>
</reference>
<keyword evidence="2" id="KW-1185">Reference proteome</keyword>
<accession>A0A919BSU7</accession>
<evidence type="ECO:0000313" key="1">
    <source>
        <dbReference type="EMBL" id="GHG14121.1"/>
    </source>
</evidence>
<dbReference type="AlphaFoldDB" id="A0A919BSU7"/>
<evidence type="ECO:0000313" key="2">
    <source>
        <dbReference type="Proteomes" id="UP000632849"/>
    </source>
</evidence>
<organism evidence="1 2">
    <name type="scientific">Streptomyces filamentosus</name>
    <name type="common">Streptomyces roseosporus</name>
    <dbReference type="NCBI Taxonomy" id="67294"/>
    <lineage>
        <taxon>Bacteria</taxon>
        <taxon>Bacillati</taxon>
        <taxon>Actinomycetota</taxon>
        <taxon>Actinomycetes</taxon>
        <taxon>Kitasatosporales</taxon>
        <taxon>Streptomycetaceae</taxon>
        <taxon>Streptomyces</taxon>
    </lineage>
</organism>